<name>A0AC35GUZ3_9BILA</name>
<dbReference type="WBParaSite" id="PS1159_v2.g8932.t1">
    <property type="protein sequence ID" value="PS1159_v2.g8932.t1"/>
    <property type="gene ID" value="PS1159_v2.g8932"/>
</dbReference>
<proteinExistence type="predicted"/>
<sequence length="451" mass="51957">MQNPFEFPRQQENDESKVPEVVQFKTSQRLLNLNQMRQYAGGGESDQKKKKSDNNNNNNDESKTAEEKPTSPKKSGWRRLFTKFRRKQKPSSESTTTQSAFDLTQESEGLGGSCIRRKVKKSGNDDETTVEANTSWKRARKTKSLETGTNEKSSKKVQSNKRHHRKKKEIKRPSHETTAETTVFDEVTQTQEQTQEPPIIDASTKPPSSKHHQQKEDELDASRKITRKKSPSKEGDDLSISKSVQRGFRNFRDKRAKDFKTVKTFISRSYQKQAIEKVVAEVEARKQRRIEPTPDAPANTSTTKLHHELFLPNGRPFWQQSGKGKLEESDIDDELTDDELPMNAEVVLEVHRGKIKLTDMPSTTITLDPYGPATALEEHDKNFFTRDLIFSNTVRSMINLDDELADHLSTKRPPIKKRCQFITPQHISRYSRAKPDEFKEEKFTPKNVERK</sequence>
<evidence type="ECO:0000313" key="2">
    <source>
        <dbReference type="WBParaSite" id="PS1159_v2.g8932.t1"/>
    </source>
</evidence>
<reference evidence="2" key="1">
    <citation type="submission" date="2022-11" db="UniProtKB">
        <authorList>
            <consortium name="WormBaseParasite"/>
        </authorList>
    </citation>
    <scope>IDENTIFICATION</scope>
</reference>
<organism evidence="1 2">
    <name type="scientific">Panagrolaimus sp. PS1159</name>
    <dbReference type="NCBI Taxonomy" id="55785"/>
    <lineage>
        <taxon>Eukaryota</taxon>
        <taxon>Metazoa</taxon>
        <taxon>Ecdysozoa</taxon>
        <taxon>Nematoda</taxon>
        <taxon>Chromadorea</taxon>
        <taxon>Rhabditida</taxon>
        <taxon>Tylenchina</taxon>
        <taxon>Panagrolaimomorpha</taxon>
        <taxon>Panagrolaimoidea</taxon>
        <taxon>Panagrolaimidae</taxon>
        <taxon>Panagrolaimus</taxon>
    </lineage>
</organism>
<evidence type="ECO:0000313" key="1">
    <source>
        <dbReference type="Proteomes" id="UP000887580"/>
    </source>
</evidence>
<dbReference type="Proteomes" id="UP000887580">
    <property type="component" value="Unplaced"/>
</dbReference>
<accession>A0AC35GUZ3</accession>
<protein>
    <submittedName>
        <fullName evidence="2">Uncharacterized protein</fullName>
    </submittedName>
</protein>